<evidence type="ECO:0000313" key="2">
    <source>
        <dbReference type="EMBL" id="KMO40464.1"/>
    </source>
</evidence>
<dbReference type="EMBL" id="LABY01000046">
    <property type="protein sequence ID" value="KMO40464.1"/>
    <property type="molecule type" value="Genomic_DNA"/>
</dbReference>
<dbReference type="AlphaFoldDB" id="A0A0J6T3D0"/>
<reference evidence="2 3" key="1">
    <citation type="submission" date="2015-03" db="EMBL/GenBank/DDBJ databases">
        <title>Genome sequencing of Methylobacterium variabile DSM 16961.</title>
        <authorList>
            <person name="Chaudhry V."/>
            <person name="Patil P.B."/>
        </authorList>
    </citation>
    <scope>NUCLEOTIDE SEQUENCE [LARGE SCALE GENOMIC DNA]</scope>
    <source>
        <strain evidence="2 3">DSM 16961</strain>
    </source>
</reference>
<feature type="domain" description="DUF6894" evidence="1">
    <location>
        <begin position="3"/>
        <end position="62"/>
    </location>
</feature>
<proteinExistence type="predicted"/>
<comment type="caution">
    <text evidence="2">The sequence shown here is derived from an EMBL/GenBank/DDBJ whole genome shotgun (WGS) entry which is preliminary data.</text>
</comment>
<dbReference type="Pfam" id="PF21834">
    <property type="entry name" value="DUF6894"/>
    <property type="match status" value="1"/>
</dbReference>
<dbReference type="PATRIC" id="fig|298794.3.peg.5827"/>
<dbReference type="RefSeq" id="WP_048443539.1">
    <property type="nucleotide sequence ID" value="NZ_LABY01000046.1"/>
</dbReference>
<name>A0A0J6T3D0_9HYPH</name>
<organism evidence="2 3">
    <name type="scientific">Methylobacterium variabile</name>
    <dbReference type="NCBI Taxonomy" id="298794"/>
    <lineage>
        <taxon>Bacteria</taxon>
        <taxon>Pseudomonadati</taxon>
        <taxon>Pseudomonadota</taxon>
        <taxon>Alphaproteobacteria</taxon>
        <taxon>Hyphomicrobiales</taxon>
        <taxon>Methylobacteriaceae</taxon>
        <taxon>Methylobacterium</taxon>
    </lineage>
</organism>
<sequence length="83" mass="9412">MPRYHFRLRLHGQFLDHSECLELVGSEAAREKAHQVARALLELADSRIPWTEGVLVIESSDGCEPIILPIIDALTGREKMTHH</sequence>
<dbReference type="InterPro" id="IPR054189">
    <property type="entry name" value="DUF6894"/>
</dbReference>
<gene>
    <name evidence="2" type="ORF">VQ02_07450</name>
</gene>
<keyword evidence="3" id="KW-1185">Reference proteome</keyword>
<dbReference type="Proteomes" id="UP000035955">
    <property type="component" value="Unassembled WGS sequence"/>
</dbReference>
<evidence type="ECO:0000259" key="1">
    <source>
        <dbReference type="Pfam" id="PF21834"/>
    </source>
</evidence>
<evidence type="ECO:0000313" key="3">
    <source>
        <dbReference type="Proteomes" id="UP000035955"/>
    </source>
</evidence>
<accession>A0A0J6T3D0</accession>
<protein>
    <recommendedName>
        <fullName evidence="1">DUF6894 domain-containing protein</fullName>
    </recommendedName>
</protein>